<dbReference type="InterPro" id="IPR008250">
    <property type="entry name" value="ATPase_P-typ_transduc_dom_A_sf"/>
</dbReference>
<dbReference type="EMBL" id="JAWLKH010000010">
    <property type="protein sequence ID" value="MDV6312508.1"/>
    <property type="molecule type" value="Genomic_DNA"/>
</dbReference>
<evidence type="ECO:0000256" key="7">
    <source>
        <dbReference type="ARBA" id="ARBA00023136"/>
    </source>
</evidence>
<evidence type="ECO:0000313" key="13">
    <source>
        <dbReference type="Proteomes" id="UP001185922"/>
    </source>
</evidence>
<keyword evidence="7" id="KW-0472">Membrane</keyword>
<dbReference type="SFLD" id="SFLDS00003">
    <property type="entry name" value="Haloacid_Dehalogenase"/>
    <property type="match status" value="1"/>
</dbReference>
<comment type="catalytic activity">
    <reaction evidence="8">
        <text>ATP + H2O = ADP + phosphate + H(+)</text>
        <dbReference type="Rhea" id="RHEA:13065"/>
        <dbReference type="ChEBI" id="CHEBI:15377"/>
        <dbReference type="ChEBI" id="CHEBI:15378"/>
        <dbReference type="ChEBI" id="CHEBI:30616"/>
        <dbReference type="ChEBI" id="CHEBI:43474"/>
        <dbReference type="ChEBI" id="CHEBI:456216"/>
    </reaction>
</comment>
<protein>
    <submittedName>
        <fullName evidence="12">Cation-translocating P-type ATPase</fullName>
    </submittedName>
</protein>
<feature type="compositionally biased region" description="Low complexity" evidence="9">
    <location>
        <begin position="1619"/>
        <end position="1632"/>
    </location>
</feature>
<dbReference type="Pfam" id="PF00689">
    <property type="entry name" value="Cation_ATPase_C"/>
    <property type="match status" value="1"/>
</dbReference>
<dbReference type="NCBIfam" id="TIGR01494">
    <property type="entry name" value="ATPase_P-type"/>
    <property type="match status" value="2"/>
</dbReference>
<dbReference type="PANTHER" id="PTHR24093">
    <property type="entry name" value="CATION TRANSPORTING ATPASE"/>
    <property type="match status" value="1"/>
</dbReference>
<evidence type="ECO:0000256" key="9">
    <source>
        <dbReference type="SAM" id="MobiDB-lite"/>
    </source>
</evidence>
<dbReference type="GO" id="GO:0046872">
    <property type="term" value="F:metal ion binding"/>
    <property type="evidence" value="ECO:0007669"/>
    <property type="project" value="UniProtKB-KW"/>
</dbReference>
<comment type="subcellular location">
    <subcellularLocation>
        <location evidence="1">Cell membrane</location>
        <topology evidence="1">Multi-pass membrane protein</topology>
    </subcellularLocation>
</comment>
<dbReference type="InterPro" id="IPR006068">
    <property type="entry name" value="ATPase_P-typ_cation-transptr_C"/>
</dbReference>
<evidence type="ECO:0000256" key="6">
    <source>
        <dbReference type="ARBA" id="ARBA00022989"/>
    </source>
</evidence>
<evidence type="ECO:0000256" key="5">
    <source>
        <dbReference type="ARBA" id="ARBA00022967"/>
    </source>
</evidence>
<keyword evidence="2" id="KW-0812">Transmembrane</keyword>
<dbReference type="SUPFAM" id="SSF81665">
    <property type="entry name" value="Calcium ATPase, transmembrane domain M"/>
    <property type="match status" value="1"/>
</dbReference>
<dbReference type="GO" id="GO:0005388">
    <property type="term" value="F:P-type calcium transporter activity"/>
    <property type="evidence" value="ECO:0007669"/>
    <property type="project" value="TreeGrafter"/>
</dbReference>
<feature type="compositionally biased region" description="Basic residues" evidence="9">
    <location>
        <begin position="1633"/>
        <end position="1644"/>
    </location>
</feature>
<proteinExistence type="predicted"/>
<dbReference type="PANTHER" id="PTHR24093:SF513">
    <property type="entry name" value="CATION-TRANSPORTING ATPASE I-RELATED"/>
    <property type="match status" value="1"/>
</dbReference>
<dbReference type="InterPro" id="IPR044492">
    <property type="entry name" value="P_typ_ATPase_HD_dom"/>
</dbReference>
<dbReference type="Gene3D" id="1.20.1110.10">
    <property type="entry name" value="Calcium-transporting ATPase, transmembrane domain"/>
    <property type="match status" value="1"/>
</dbReference>
<dbReference type="Gene3D" id="3.40.1110.10">
    <property type="entry name" value="Calcium-transporting ATPase, cytoplasmic domain N"/>
    <property type="match status" value="1"/>
</dbReference>
<dbReference type="Proteomes" id="UP001185922">
    <property type="component" value="Unassembled WGS sequence"/>
</dbReference>
<dbReference type="SFLD" id="SFLDF00027">
    <property type="entry name" value="p-type_atpase"/>
    <property type="match status" value="1"/>
</dbReference>
<gene>
    <name evidence="12" type="ORF">R3Q15_11525</name>
</gene>
<evidence type="ECO:0000256" key="1">
    <source>
        <dbReference type="ARBA" id="ARBA00004651"/>
    </source>
</evidence>
<dbReference type="Pfam" id="PF00702">
    <property type="entry name" value="Hydrolase"/>
    <property type="match status" value="1"/>
</dbReference>
<keyword evidence="6" id="KW-1133">Transmembrane helix</keyword>
<name>A0AAE4R6B5_9ACTN</name>
<evidence type="ECO:0000256" key="2">
    <source>
        <dbReference type="ARBA" id="ARBA00022692"/>
    </source>
</evidence>
<evidence type="ECO:0000259" key="11">
    <source>
        <dbReference type="Pfam" id="PF00689"/>
    </source>
</evidence>
<feature type="domain" description="Cation-transporting P-type ATPase C-terminal" evidence="11">
    <location>
        <begin position="1275"/>
        <end position="1417"/>
    </location>
</feature>
<organism evidence="12 13">
    <name type="scientific">Gordonia amicalis</name>
    <dbReference type="NCBI Taxonomy" id="89053"/>
    <lineage>
        <taxon>Bacteria</taxon>
        <taxon>Bacillati</taxon>
        <taxon>Actinomycetota</taxon>
        <taxon>Actinomycetes</taxon>
        <taxon>Mycobacteriales</taxon>
        <taxon>Gordoniaceae</taxon>
        <taxon>Gordonia</taxon>
    </lineage>
</organism>
<dbReference type="SUPFAM" id="SSF56784">
    <property type="entry name" value="HAD-like"/>
    <property type="match status" value="1"/>
</dbReference>
<evidence type="ECO:0000256" key="8">
    <source>
        <dbReference type="ARBA" id="ARBA00049360"/>
    </source>
</evidence>
<dbReference type="InterPro" id="IPR023298">
    <property type="entry name" value="ATPase_P-typ_TM_dom_sf"/>
</dbReference>
<feature type="region of interest" description="Disordered" evidence="9">
    <location>
        <begin position="1440"/>
        <end position="1496"/>
    </location>
</feature>
<dbReference type="InterPro" id="IPR001757">
    <property type="entry name" value="P_typ_ATPase"/>
</dbReference>
<dbReference type="InterPro" id="IPR023299">
    <property type="entry name" value="ATPase_P-typ_cyto_dom_N"/>
</dbReference>
<dbReference type="InterPro" id="IPR036412">
    <property type="entry name" value="HAD-like_sf"/>
</dbReference>
<reference evidence="12" key="1">
    <citation type="submission" date="2023-10" db="EMBL/GenBank/DDBJ databases">
        <title>Development of a sustainable strategy for remediation of hydrocarbon-contaminated territories based on the waste exchange concept.</title>
        <authorList>
            <person name="Krivoruchko A."/>
        </authorList>
    </citation>
    <scope>NUCLEOTIDE SEQUENCE</scope>
    <source>
        <strain evidence="12">IEGM 1279</strain>
    </source>
</reference>
<evidence type="ECO:0000256" key="4">
    <source>
        <dbReference type="ARBA" id="ARBA00022842"/>
    </source>
</evidence>
<feature type="compositionally biased region" description="Low complexity" evidence="9">
    <location>
        <begin position="1645"/>
        <end position="1661"/>
    </location>
</feature>
<keyword evidence="3" id="KW-0479">Metal-binding</keyword>
<sequence length="1694" mass="174925">MGLFHIPLQITHFAIGAAALISGEAAVGTTRGVAGLARTAAGLVAESFAGPPVRRSSSHGDNRWIEVRGLDGSAAHTIGTTIVADLLNTPGVRDAVLNEALSRVVVTVESNGPTVEELVEVVEQAESRVAASPDAPRRPSASLPGDDTALAARLLSAYAAGTGLILATGAAALRVTGVTSALAAPVSMAQNSPSIRRRVEARLGPDAAQVFFSALSAGMSVLTVSPGALLADSAVQALLVAETINARRNWERFEPELTRQACKSAGLVGVSPRAAHRSVGAADSYADRSTLAGIGAAAISGIASGKTATAGSAALALVPKPVRSIRESFGVALGRGLMLHHRTVVMRPDALRSLEAVTTVLIDPRVLFTDELTVTRIEGVPPEVRSTAWSAAREALHEGLLAPGWHKLSDIPGAGGDGEALISALRDPFASAVVTESRRVGIRVISLDHDGLRSLGQGFDDLLPTDDGIDRELARALTQLHADGRQVLLVTGSTESATLPAEVVVGVWQDNSIPPWGADLLVPDLRAVWRILHAVPAAKKSATKGIELSASASVIGAVMLLPEVVGNGPTSVNMTAVGALWSGYRLADGVFDDPLPHPEPGHDWHALPVEEVRALLPRPEPRTTKTAGTDERRFPGFLAPVTGPLAATWRIVGEYFEAFREDLDEPITPILATGALATALLGSPFDAVLVASVLLVNTATSTQQSLHAEKVLGGLLAAQEPLAHRVTGATDDADVERVPAGDLQPGDLIRVGPGKVIPADARIIVADGAEVDESALTGESLPVSKATDPTPGAPLADRTGMLHAGTTMVAGRAVAVVTTVGAGTQMNRASAMTARKARKVGLQAQLAHITGRALPWSIAGGVAVGVLSLLRGTPLRQSAGTGVAIAAAAVPEGLPLVVTLAQLATARQLTSDDVLVRNPRAVEAFARLDIVCFDKTGTLSENHLRVVAHRGVSGVADDDVLAAAARTVKATVGKVEHATDEAIHVAAQERGMTLDDADAHLPFQSDRPYAAALVGTTLSIKGAPEILSARLTVVDDGLDELIEEMAASGLRVLAVAGRELTSEQAAAARDDQSALEALCDRDLIPVGAIGIADTPRPSARPLLAELRRRGIGVRLITGDHPLTAAVAARDLGLPVTLDDVMTGPVWDSLTADARIDAVQRFQVFARMAPEHKVQVVEALEAADLVSAMVGDGANDAAAIRAATVGVGLIATGSDPASTAADVLLLDGQIGALITAIDEGHQLWRRVHAAVSMLVGHNLGEVTFSLITSAVTGRPAMSARQILLVNMLTDAFPAAALAVSPQVAGGLADFDEAALWRATYTHCVSTVTGATLAWLLARPIGTQRRAATVGLAGLVLTQVAEIVSESHGPLVVATSIGTFAVLVGVISTPGVSQLFGCRPLGPIGWGQAAVGAGAAMAVSRVAPTVTVKLGEWYRGTFGSAAAEGGVDEQGSGVDDEDTGTHQQGIEPADGRGQNPDTGRDEAVGVKRPGDLSHVGKPNRRALGQAMEHSRLESEMLTSVKSFVDSHRDVSKLVEEAESFSIQLPVVGRVGVPPPEKLAFYGALGLLAAVEIIDWPVAVALGIGHAVTTGQLEHRAEKAEHHVREVVDEAVEEAFEEATEQHALPAAPAATAKAPARKAAPRKSAPKKTGTTKTATRAGATKAPAKKTAAKKTAARKTTAKKTPTKKGAPKKPSNG</sequence>
<dbReference type="GO" id="GO:0005524">
    <property type="term" value="F:ATP binding"/>
    <property type="evidence" value="ECO:0007669"/>
    <property type="project" value="InterPro"/>
</dbReference>
<feature type="region of interest" description="Disordered" evidence="9">
    <location>
        <begin position="1612"/>
        <end position="1694"/>
    </location>
</feature>
<feature type="domain" description="P-type ATPase A" evidence="10">
    <location>
        <begin position="731"/>
        <end position="832"/>
    </location>
</feature>
<feature type="compositionally biased region" description="Basic and acidic residues" evidence="9">
    <location>
        <begin position="1476"/>
        <end position="1489"/>
    </location>
</feature>
<dbReference type="PRINTS" id="PR00119">
    <property type="entry name" value="CATATPASE"/>
</dbReference>
<dbReference type="PRINTS" id="PR00120">
    <property type="entry name" value="HATPASE"/>
</dbReference>
<dbReference type="GO" id="GO:0005886">
    <property type="term" value="C:plasma membrane"/>
    <property type="evidence" value="ECO:0007669"/>
    <property type="project" value="UniProtKB-SubCell"/>
</dbReference>
<dbReference type="RefSeq" id="WP_191834650.1">
    <property type="nucleotide sequence ID" value="NZ_CP096596.1"/>
</dbReference>
<dbReference type="InterPro" id="IPR059000">
    <property type="entry name" value="ATPase_P-type_domA"/>
</dbReference>
<dbReference type="Gene3D" id="3.40.50.1000">
    <property type="entry name" value="HAD superfamily/HAD-like"/>
    <property type="match status" value="1"/>
</dbReference>
<dbReference type="SUPFAM" id="SSF81660">
    <property type="entry name" value="Metal cation-transporting ATPase, ATP-binding domain N"/>
    <property type="match status" value="1"/>
</dbReference>
<dbReference type="Gene3D" id="2.70.150.10">
    <property type="entry name" value="Calcium-transporting ATPase, cytoplasmic transduction domain A"/>
    <property type="match status" value="1"/>
</dbReference>
<keyword evidence="4" id="KW-0460">Magnesium</keyword>
<feature type="compositionally biased region" description="Basic residues" evidence="9">
    <location>
        <begin position="1662"/>
        <end position="1688"/>
    </location>
</feature>
<dbReference type="SUPFAM" id="SSF81653">
    <property type="entry name" value="Calcium ATPase, transduction domain A"/>
    <property type="match status" value="1"/>
</dbReference>
<evidence type="ECO:0000256" key="3">
    <source>
        <dbReference type="ARBA" id="ARBA00022723"/>
    </source>
</evidence>
<evidence type="ECO:0000313" key="12">
    <source>
        <dbReference type="EMBL" id="MDV6312508.1"/>
    </source>
</evidence>
<dbReference type="InterPro" id="IPR023214">
    <property type="entry name" value="HAD_sf"/>
</dbReference>
<keyword evidence="5" id="KW-1278">Translocase</keyword>
<dbReference type="SFLD" id="SFLDG00002">
    <property type="entry name" value="C1.7:_P-type_atpase_like"/>
    <property type="match status" value="1"/>
</dbReference>
<dbReference type="Pfam" id="PF00122">
    <property type="entry name" value="E1-E2_ATPase"/>
    <property type="match status" value="1"/>
</dbReference>
<evidence type="ECO:0000259" key="10">
    <source>
        <dbReference type="Pfam" id="PF00122"/>
    </source>
</evidence>
<dbReference type="GO" id="GO:0016887">
    <property type="term" value="F:ATP hydrolysis activity"/>
    <property type="evidence" value="ECO:0007669"/>
    <property type="project" value="InterPro"/>
</dbReference>
<comment type="caution">
    <text evidence="12">The sequence shown here is derived from an EMBL/GenBank/DDBJ whole genome shotgun (WGS) entry which is preliminary data.</text>
</comment>
<accession>A0AAE4R6B5</accession>